<proteinExistence type="predicted"/>
<keyword evidence="3" id="KW-1185">Reference proteome</keyword>
<evidence type="ECO:0000313" key="2">
    <source>
        <dbReference type="EMBL" id="MCW1916862.1"/>
    </source>
</evidence>
<gene>
    <name evidence="2" type="ORF">OJ996_24955</name>
</gene>
<feature type="transmembrane region" description="Helical" evidence="1">
    <location>
        <begin position="39"/>
        <end position="59"/>
    </location>
</feature>
<dbReference type="Proteomes" id="UP001165653">
    <property type="component" value="Unassembled WGS sequence"/>
</dbReference>
<keyword evidence="1" id="KW-1133">Transmembrane helix</keyword>
<sequence length="170" mass="19227">MTLPKHFSTMKRPVYWLLAAFLIPTVILFAAGKVNTLEAQIFVAVLAGGAALVSIPALFPRRTGMSVDQHGITLHRLFWRSQLRWEQFRNFSVVDFDDTGLGLTPAWARYGIGYQVHDERELKAPGLLKRFHRFYGCHGSLPPVDGMRAEDLARLLNAALRDYRSRSTEA</sequence>
<dbReference type="EMBL" id="JAPDDR010000020">
    <property type="protein sequence ID" value="MCW1916862.1"/>
    <property type="molecule type" value="Genomic_DNA"/>
</dbReference>
<comment type="caution">
    <text evidence="2">The sequence shown here is derived from an EMBL/GenBank/DDBJ whole genome shotgun (WGS) entry which is preliminary data.</text>
</comment>
<evidence type="ECO:0000313" key="3">
    <source>
        <dbReference type="Proteomes" id="UP001165653"/>
    </source>
</evidence>
<protein>
    <recommendedName>
        <fullName evidence="4">PH (Pleckstrin Homology) domain-containing protein</fullName>
    </recommendedName>
</protein>
<evidence type="ECO:0008006" key="4">
    <source>
        <dbReference type="Google" id="ProtNLM"/>
    </source>
</evidence>
<name>A0ABT3GB55_9BACT</name>
<accession>A0ABT3GB55</accession>
<feature type="transmembrane region" description="Helical" evidence="1">
    <location>
        <begin position="14"/>
        <end position="33"/>
    </location>
</feature>
<reference evidence="2" key="1">
    <citation type="submission" date="2022-10" db="EMBL/GenBank/DDBJ databases">
        <title>Luteolibacter sp. GHJ8, whole genome shotgun sequencing project.</title>
        <authorList>
            <person name="Zhao G."/>
            <person name="Shen L."/>
        </authorList>
    </citation>
    <scope>NUCLEOTIDE SEQUENCE</scope>
    <source>
        <strain evidence="2">GHJ8</strain>
    </source>
</reference>
<dbReference type="RefSeq" id="WP_264516481.1">
    <property type="nucleotide sequence ID" value="NZ_JAPDDR010000020.1"/>
</dbReference>
<keyword evidence="1" id="KW-0812">Transmembrane</keyword>
<organism evidence="2 3">
    <name type="scientific">Luteolibacter rhizosphaerae</name>
    <dbReference type="NCBI Taxonomy" id="2989719"/>
    <lineage>
        <taxon>Bacteria</taxon>
        <taxon>Pseudomonadati</taxon>
        <taxon>Verrucomicrobiota</taxon>
        <taxon>Verrucomicrobiia</taxon>
        <taxon>Verrucomicrobiales</taxon>
        <taxon>Verrucomicrobiaceae</taxon>
        <taxon>Luteolibacter</taxon>
    </lineage>
</organism>
<evidence type="ECO:0000256" key="1">
    <source>
        <dbReference type="SAM" id="Phobius"/>
    </source>
</evidence>
<keyword evidence="1" id="KW-0472">Membrane</keyword>